<dbReference type="Proteomes" id="UP000027037">
    <property type="component" value="Unassembled WGS sequence"/>
</dbReference>
<comment type="caution">
    <text evidence="3">The sequence shown here is derived from an EMBL/GenBank/DDBJ whole genome shotgun (WGS) entry which is preliminary data.</text>
</comment>
<feature type="transmembrane region" description="Helical" evidence="2">
    <location>
        <begin position="41"/>
        <end position="66"/>
    </location>
</feature>
<protein>
    <recommendedName>
        <fullName evidence="5">Mitochondrial inner membrane protein</fullName>
    </recommendedName>
</protein>
<feature type="region of interest" description="Disordered" evidence="1">
    <location>
        <begin position="1"/>
        <end position="36"/>
    </location>
</feature>
<keyword evidence="4" id="KW-1185">Reference proteome</keyword>
<gene>
    <name evidence="3" type="ORF">HY29_09275</name>
</gene>
<keyword evidence="2" id="KW-0472">Membrane</keyword>
<proteinExistence type="predicted"/>
<evidence type="ECO:0008006" key="5">
    <source>
        <dbReference type="Google" id="ProtNLM"/>
    </source>
</evidence>
<evidence type="ECO:0000313" key="3">
    <source>
        <dbReference type="EMBL" id="KCZ56233.1"/>
    </source>
</evidence>
<evidence type="ECO:0000256" key="1">
    <source>
        <dbReference type="SAM" id="MobiDB-lite"/>
    </source>
</evidence>
<dbReference type="OrthoDB" id="7616275at2"/>
<dbReference type="eggNOG" id="COG4223">
    <property type="taxonomic scope" value="Bacteria"/>
</dbReference>
<feature type="compositionally biased region" description="Acidic residues" evidence="1">
    <location>
        <begin position="17"/>
        <end position="26"/>
    </location>
</feature>
<organism evidence="3 4">
    <name type="scientific">Hyphomonas beringensis</name>
    <dbReference type="NCBI Taxonomy" id="1280946"/>
    <lineage>
        <taxon>Bacteria</taxon>
        <taxon>Pseudomonadati</taxon>
        <taxon>Pseudomonadota</taxon>
        <taxon>Alphaproteobacteria</taxon>
        <taxon>Hyphomonadales</taxon>
        <taxon>Hyphomonadaceae</taxon>
        <taxon>Hyphomonas</taxon>
    </lineage>
</organism>
<dbReference type="PATRIC" id="fig|1280946.3.peg.651"/>
<dbReference type="STRING" id="1280946.HY29_09275"/>
<reference evidence="3 4" key="1">
    <citation type="journal article" date="2014" name="Antonie Van Leeuwenhoek">
        <title>Hyphomonas beringensis sp. nov. and Hyphomonas chukchiensis sp. nov., isolated from surface seawater of the Bering Sea and Chukchi Sea.</title>
        <authorList>
            <person name="Li C."/>
            <person name="Lai Q."/>
            <person name="Li G."/>
            <person name="Dong C."/>
            <person name="Wang J."/>
            <person name="Liao Y."/>
            <person name="Shao Z."/>
        </authorList>
    </citation>
    <scope>NUCLEOTIDE SEQUENCE [LARGE SCALE GENOMIC DNA]</scope>
    <source>
        <strain evidence="3 4">25B14_1</strain>
    </source>
</reference>
<name>A0A062UEW3_9PROT</name>
<evidence type="ECO:0000313" key="4">
    <source>
        <dbReference type="Proteomes" id="UP000027037"/>
    </source>
</evidence>
<accession>A0A062UEW3</accession>
<dbReference type="EMBL" id="AWFF01000025">
    <property type="protein sequence ID" value="KCZ56233.1"/>
    <property type="molecule type" value="Genomic_DNA"/>
</dbReference>
<keyword evidence="2" id="KW-0812">Transmembrane</keyword>
<evidence type="ECO:0000256" key="2">
    <source>
        <dbReference type="SAM" id="Phobius"/>
    </source>
</evidence>
<sequence length="423" mass="44711">MTDDMSPEEPVSSVEPIDADFEPAPEEDSKASRARGGGPGWLGAIVLSLFAAGLGGLIGIAGVRYLPPHWDAANDMTGRLNTLERQQGDNSVELSKLSRDQARMATDLKNEMKALGAGGTPSGQVKKLEQDLDVLSERLDEVGASGAGEAVRALEKRIAALEQVDTSGAVSPQDLTRAVAGLETRLDEMERGLETLKQRPEGIDPERLAAVEGDMNALRSVLEAAKLAGNQDVEKLTSLVEDMRRGEQNARSEAEAASESARIARALSAIEAASRRGGAFESEYRALLGLMPSDPAVRQLGEIASTGAPTVSALQDSFEPARAAALKAIPDETGDRLSWLNRAFGDAVKVRKLNGDDSDPAAILDTANTAVEAGDIDQAAMLVAGLKGPAADAMADWTEQANRRITLEAALEALQRRLIEGDK</sequence>
<dbReference type="AlphaFoldDB" id="A0A062UEW3"/>
<dbReference type="RefSeq" id="WP_034792169.1">
    <property type="nucleotide sequence ID" value="NZ_AWFF01000025.1"/>
</dbReference>
<keyword evidence="2" id="KW-1133">Transmembrane helix</keyword>